<evidence type="ECO:0000256" key="5">
    <source>
        <dbReference type="ARBA" id="ARBA00023180"/>
    </source>
</evidence>
<organism evidence="8 9">
    <name type="scientific">Silurus asotus</name>
    <name type="common">Amur catfish</name>
    <name type="synonym">Parasilurus asotus</name>
    <dbReference type="NCBI Taxonomy" id="30991"/>
    <lineage>
        <taxon>Eukaryota</taxon>
        <taxon>Metazoa</taxon>
        <taxon>Chordata</taxon>
        <taxon>Craniata</taxon>
        <taxon>Vertebrata</taxon>
        <taxon>Euteleostomi</taxon>
        <taxon>Actinopterygii</taxon>
        <taxon>Neopterygii</taxon>
        <taxon>Teleostei</taxon>
        <taxon>Ostariophysi</taxon>
        <taxon>Siluriformes</taxon>
        <taxon>Siluridae</taxon>
        <taxon>Silurus</taxon>
    </lineage>
</organism>
<feature type="domain" description="Ig-like" evidence="7">
    <location>
        <begin position="17"/>
        <end position="82"/>
    </location>
</feature>
<dbReference type="AlphaFoldDB" id="A0AAD5B4F1"/>
<dbReference type="PRINTS" id="PR01536">
    <property type="entry name" value="INTRLKN1R12F"/>
</dbReference>
<evidence type="ECO:0000256" key="3">
    <source>
        <dbReference type="ARBA" id="ARBA00022737"/>
    </source>
</evidence>
<dbReference type="CDD" id="cd00096">
    <property type="entry name" value="Ig"/>
    <property type="match status" value="1"/>
</dbReference>
<evidence type="ECO:0000256" key="1">
    <source>
        <dbReference type="ARBA" id="ARBA00009752"/>
    </source>
</evidence>
<keyword evidence="8" id="KW-0675">Receptor</keyword>
<protein>
    <submittedName>
        <fullName evidence="8">Interleukin-1 receptor type 1-like</fullName>
    </submittedName>
</protein>
<feature type="domain" description="Ig-like" evidence="7">
    <location>
        <begin position="108"/>
        <end position="196"/>
    </location>
</feature>
<comment type="caution">
    <text evidence="8">The sequence shown here is derived from an EMBL/GenBank/DDBJ whole genome shotgun (WGS) entry which is preliminary data.</text>
</comment>
<keyword evidence="9" id="KW-1185">Reference proteome</keyword>
<keyword evidence="3" id="KW-0677">Repeat</keyword>
<dbReference type="PROSITE" id="PS50835">
    <property type="entry name" value="IG_LIKE"/>
    <property type="match status" value="2"/>
</dbReference>
<dbReference type="InterPro" id="IPR013783">
    <property type="entry name" value="Ig-like_fold"/>
</dbReference>
<name>A0AAD5B4F1_SILAS</name>
<evidence type="ECO:0000256" key="6">
    <source>
        <dbReference type="ARBA" id="ARBA00023319"/>
    </source>
</evidence>
<dbReference type="Proteomes" id="UP001205998">
    <property type="component" value="Unassembled WGS sequence"/>
</dbReference>
<keyword evidence="4" id="KW-1015">Disulfide bond</keyword>
<dbReference type="SMART" id="SM00409">
    <property type="entry name" value="IG"/>
    <property type="match status" value="2"/>
</dbReference>
<evidence type="ECO:0000256" key="4">
    <source>
        <dbReference type="ARBA" id="ARBA00023157"/>
    </source>
</evidence>
<dbReference type="FunFam" id="2.60.40.10:FF:000188">
    <property type="entry name" value="Interleukin-1 receptor accessory protein-like 1"/>
    <property type="match status" value="1"/>
</dbReference>
<dbReference type="Gene3D" id="2.60.40.10">
    <property type="entry name" value="Immunoglobulins"/>
    <property type="match status" value="2"/>
</dbReference>
<feature type="non-terminal residue" evidence="8">
    <location>
        <position position="1"/>
    </location>
</feature>
<accession>A0AAD5B4F1</accession>
<evidence type="ECO:0000313" key="8">
    <source>
        <dbReference type="EMBL" id="KAI5627555.1"/>
    </source>
</evidence>
<reference evidence="8" key="1">
    <citation type="submission" date="2018-07" db="EMBL/GenBank/DDBJ databases">
        <title>Comparative genomics of catfishes provides insights into carnivory and benthic adaptation.</title>
        <authorList>
            <person name="Zhang Y."/>
            <person name="Wang D."/>
            <person name="Peng Z."/>
            <person name="Zheng S."/>
            <person name="Shao F."/>
            <person name="Tao W."/>
        </authorList>
    </citation>
    <scope>NUCLEOTIDE SEQUENCE</scope>
    <source>
        <strain evidence="8">Chongqing</strain>
    </source>
</reference>
<dbReference type="PANTHER" id="PTHR11890:SF3">
    <property type="entry name" value="INTERLEUKIN-1 RECEPTOR TYPE 2"/>
    <property type="match status" value="1"/>
</dbReference>
<dbReference type="GO" id="GO:0004908">
    <property type="term" value="F:interleukin-1 receptor activity"/>
    <property type="evidence" value="ECO:0007669"/>
    <property type="project" value="InterPro"/>
</dbReference>
<dbReference type="InterPro" id="IPR003599">
    <property type="entry name" value="Ig_sub"/>
</dbReference>
<dbReference type="InterPro" id="IPR015621">
    <property type="entry name" value="IL-1_rcpt_fam"/>
</dbReference>
<dbReference type="Pfam" id="PF13895">
    <property type="entry name" value="Ig_2"/>
    <property type="match status" value="1"/>
</dbReference>
<evidence type="ECO:0000313" key="9">
    <source>
        <dbReference type="Proteomes" id="UP001205998"/>
    </source>
</evidence>
<dbReference type="PANTHER" id="PTHR11890">
    <property type="entry name" value="INTERLEUKIN-1 RECEPTOR FAMILY MEMBER"/>
    <property type="match status" value="1"/>
</dbReference>
<comment type="similarity">
    <text evidence="1">Belongs to the interleukin-1 receptor family.</text>
</comment>
<proteinExistence type="inferred from homology"/>
<dbReference type="InterPro" id="IPR004074">
    <property type="entry name" value="IL-1_rcpt_I/II-typ"/>
</dbReference>
<feature type="non-terminal residue" evidence="8">
    <location>
        <position position="202"/>
    </location>
</feature>
<keyword evidence="6" id="KW-0393">Immunoglobulin domain</keyword>
<dbReference type="InterPro" id="IPR036179">
    <property type="entry name" value="Ig-like_dom_sf"/>
</dbReference>
<gene>
    <name evidence="8" type="ORF">C0J50_12891</name>
</gene>
<dbReference type="EMBL" id="MU550400">
    <property type="protein sequence ID" value="KAI5627555.1"/>
    <property type="molecule type" value="Genomic_DNA"/>
</dbReference>
<keyword evidence="5" id="KW-0325">Glycoprotein</keyword>
<dbReference type="SUPFAM" id="SSF48726">
    <property type="entry name" value="Immunoglobulin"/>
    <property type="match status" value="2"/>
</dbReference>
<sequence>CIDRGAAFERVFAVPHEAVLLDCELVNDILLDYLNIPYNVMWYNQMTGLEFTGEENHVLLHGSSLMFLNISMEDQGHYLCIVRTPKECYKQVRVLVVEEMMSGACRRPQTVLQRMQVLMNDHLSCPLSFFTGKVDSYSIHWYKGCEPLQEGSKFHFNDNNLMLNVFKVSPNDAGFYTCKMTFNLSGVSSVVTKTIECEITGE</sequence>
<evidence type="ECO:0000256" key="2">
    <source>
        <dbReference type="ARBA" id="ARBA00022729"/>
    </source>
</evidence>
<evidence type="ECO:0000259" key="7">
    <source>
        <dbReference type="PROSITE" id="PS50835"/>
    </source>
</evidence>
<dbReference type="InterPro" id="IPR007110">
    <property type="entry name" value="Ig-like_dom"/>
</dbReference>
<keyword evidence="2" id="KW-0732">Signal</keyword>